<dbReference type="Proteomes" id="UP000321523">
    <property type="component" value="Unassembled WGS sequence"/>
</dbReference>
<dbReference type="AlphaFoldDB" id="A0A512E006"/>
<keyword evidence="2" id="KW-1185">Reference proteome</keyword>
<comment type="caution">
    <text evidence="1">The sequence shown here is derived from an EMBL/GenBank/DDBJ whole genome shotgun (WGS) entry which is preliminary data.</text>
</comment>
<evidence type="ECO:0000313" key="1">
    <source>
        <dbReference type="EMBL" id="GEO42025.1"/>
    </source>
</evidence>
<accession>A0A512E006</accession>
<sequence>MTSMNEQNPVWIEGEPDQVRASLLAVNGRPPETVDLLHRVPVPDGPGYDLLILRADGELAMTTNESGVQAVMSYDRFLEMTEVQLPDELVELDRRYRARKSVFKVLARAGRLYDVELGIRDSADYLPDPGPSPVSYDVDRDELEVRVRDGHVQCTSALDIAGTWTYHDADMNDLGYTIQHASRNSDLIVEALKRVRKERGYE</sequence>
<reference evidence="1 2" key="1">
    <citation type="submission" date="2019-07" db="EMBL/GenBank/DDBJ databases">
        <title>Whole genome shotgun sequence of Skermanella aerolata NBRC 106429.</title>
        <authorList>
            <person name="Hosoyama A."/>
            <person name="Uohara A."/>
            <person name="Ohji S."/>
            <person name="Ichikawa N."/>
        </authorList>
    </citation>
    <scope>NUCLEOTIDE SEQUENCE [LARGE SCALE GENOMIC DNA]</scope>
    <source>
        <strain evidence="1 2">NBRC 106429</strain>
    </source>
</reference>
<organism evidence="1 2">
    <name type="scientific">Skermanella aerolata</name>
    <dbReference type="NCBI Taxonomy" id="393310"/>
    <lineage>
        <taxon>Bacteria</taxon>
        <taxon>Pseudomonadati</taxon>
        <taxon>Pseudomonadota</taxon>
        <taxon>Alphaproteobacteria</taxon>
        <taxon>Rhodospirillales</taxon>
        <taxon>Azospirillaceae</taxon>
        <taxon>Skermanella</taxon>
    </lineage>
</organism>
<name>A0A512E006_9PROT</name>
<proteinExistence type="predicted"/>
<dbReference type="RefSeq" id="WP_147041040.1">
    <property type="nucleotide sequence ID" value="NZ_BJYZ01000034.1"/>
</dbReference>
<gene>
    <name evidence="1" type="ORF">SAE02_61730</name>
</gene>
<evidence type="ECO:0000313" key="2">
    <source>
        <dbReference type="Proteomes" id="UP000321523"/>
    </source>
</evidence>
<protein>
    <submittedName>
        <fullName evidence="1">Uncharacterized protein</fullName>
    </submittedName>
</protein>
<dbReference type="EMBL" id="BJYZ01000034">
    <property type="protein sequence ID" value="GEO42025.1"/>
    <property type="molecule type" value="Genomic_DNA"/>
</dbReference>